<feature type="binding site" evidence="10">
    <location>
        <position position="113"/>
    </location>
    <ligand>
        <name>Zn(2+)</name>
        <dbReference type="ChEBI" id="CHEBI:29105"/>
        <label>2</label>
    </ligand>
</feature>
<reference evidence="12 13" key="1">
    <citation type="journal article" date="2023" name="Sci. Data">
        <title>Genome assembly of the Korean intertidal mud-creeper Batillaria attramentaria.</title>
        <authorList>
            <person name="Patra A.K."/>
            <person name="Ho P.T."/>
            <person name="Jun S."/>
            <person name="Lee S.J."/>
            <person name="Kim Y."/>
            <person name="Won Y.J."/>
        </authorList>
    </citation>
    <scope>NUCLEOTIDE SEQUENCE [LARGE SCALE GENOMIC DNA]</scope>
    <source>
        <strain evidence="12">Wonlab-2016</strain>
    </source>
</reference>
<dbReference type="SUPFAM" id="SSF53187">
    <property type="entry name" value="Zn-dependent exopeptidases"/>
    <property type="match status" value="1"/>
</dbReference>
<proteinExistence type="inferred from homology"/>
<dbReference type="InterPro" id="IPR002933">
    <property type="entry name" value="Peptidase_M20"/>
</dbReference>
<evidence type="ECO:0000256" key="3">
    <source>
        <dbReference type="ARBA" id="ARBA00011913"/>
    </source>
</evidence>
<evidence type="ECO:0000256" key="5">
    <source>
        <dbReference type="ARBA" id="ARBA00022723"/>
    </source>
</evidence>
<feature type="active site" evidence="9">
    <location>
        <position position="82"/>
    </location>
</feature>
<evidence type="ECO:0000256" key="6">
    <source>
        <dbReference type="ARBA" id="ARBA00022801"/>
    </source>
</evidence>
<dbReference type="SUPFAM" id="SSF55031">
    <property type="entry name" value="Bacterial exopeptidase dimerisation domain"/>
    <property type="match status" value="1"/>
</dbReference>
<keyword evidence="6" id="KW-0378">Hydrolase</keyword>
<evidence type="ECO:0000256" key="10">
    <source>
        <dbReference type="PIRSR" id="PIRSR036696-2"/>
    </source>
</evidence>
<comment type="cofactor">
    <cofactor evidence="10">
        <name>Zn(2+)</name>
        <dbReference type="ChEBI" id="CHEBI:29105"/>
    </cofactor>
    <text evidence="10">Binds 2 Zn(2+) ions per subunit.</text>
</comment>
<keyword evidence="4" id="KW-0963">Cytoplasm</keyword>
<comment type="caution">
    <text evidence="12">The sequence shown here is derived from an EMBL/GenBank/DDBJ whole genome shotgun (WGS) entry which is preliminary data.</text>
</comment>
<evidence type="ECO:0000256" key="9">
    <source>
        <dbReference type="PIRSR" id="PIRSR036696-1"/>
    </source>
</evidence>
<dbReference type="PANTHER" id="PTHR45892">
    <property type="entry name" value="AMINOACYLASE-1"/>
    <property type="match status" value="1"/>
</dbReference>
<keyword evidence="7 10" id="KW-0862">Zinc</keyword>
<dbReference type="InterPro" id="IPR010159">
    <property type="entry name" value="N-acyl_aa_amidohydrolase"/>
</dbReference>
<dbReference type="InterPro" id="IPR052083">
    <property type="entry name" value="Aminoacylase-1_M20A"/>
</dbReference>
<dbReference type="Gene3D" id="3.30.70.360">
    <property type="match status" value="1"/>
</dbReference>
<dbReference type="PANTHER" id="PTHR45892:SF1">
    <property type="entry name" value="AMINOACYLASE-1"/>
    <property type="match status" value="1"/>
</dbReference>
<evidence type="ECO:0000256" key="2">
    <source>
        <dbReference type="ARBA" id="ARBA00006247"/>
    </source>
</evidence>
<dbReference type="AlphaFoldDB" id="A0ABD0LVC0"/>
<dbReference type="InterPro" id="IPR001261">
    <property type="entry name" value="ArgE/DapE_CS"/>
</dbReference>
<feature type="domain" description="Peptidase M20 dimerisation" evidence="11">
    <location>
        <begin position="188"/>
        <end position="300"/>
    </location>
</feature>
<dbReference type="Proteomes" id="UP001519460">
    <property type="component" value="Unassembled WGS sequence"/>
</dbReference>
<gene>
    <name evidence="12" type="ORF">BaRGS_00005254</name>
</gene>
<evidence type="ECO:0000313" key="12">
    <source>
        <dbReference type="EMBL" id="KAK7503333.1"/>
    </source>
</evidence>
<feature type="binding site" evidence="10">
    <location>
        <position position="80"/>
    </location>
    <ligand>
        <name>Zn(2+)</name>
        <dbReference type="ChEBI" id="CHEBI:29105"/>
        <label>1</label>
    </ligand>
</feature>
<dbReference type="Gene3D" id="1.10.150.900">
    <property type="match status" value="1"/>
</dbReference>
<dbReference type="EMBL" id="JACVVK020000020">
    <property type="protein sequence ID" value="KAK7503333.1"/>
    <property type="molecule type" value="Genomic_DNA"/>
</dbReference>
<protein>
    <recommendedName>
        <fullName evidence="3">N-acyl-aliphatic-L-amino acid amidohydrolase</fullName>
        <ecNumber evidence="3">3.5.1.14</ecNumber>
    </recommendedName>
    <alternativeName>
        <fullName evidence="8">N-acyl-L-amino-acid amidohydrolase</fullName>
    </alternativeName>
</protein>
<evidence type="ECO:0000313" key="13">
    <source>
        <dbReference type="Proteomes" id="UP001519460"/>
    </source>
</evidence>
<dbReference type="FunFam" id="1.10.150.900:FF:000001">
    <property type="entry name" value="Aminoacylase-1, putative"/>
    <property type="match status" value="1"/>
</dbReference>
<feature type="binding site" evidence="10">
    <location>
        <position position="113"/>
    </location>
    <ligand>
        <name>Zn(2+)</name>
        <dbReference type="ChEBI" id="CHEBI:29105"/>
        <label>1</label>
    </ligand>
</feature>
<evidence type="ECO:0000256" key="1">
    <source>
        <dbReference type="ARBA" id="ARBA00004496"/>
    </source>
</evidence>
<dbReference type="Pfam" id="PF07687">
    <property type="entry name" value="M20_dimer"/>
    <property type="match status" value="1"/>
</dbReference>
<dbReference type="GO" id="GO:0046872">
    <property type="term" value="F:metal ion binding"/>
    <property type="evidence" value="ECO:0007669"/>
    <property type="project" value="UniProtKB-KW"/>
</dbReference>
<feature type="active site" description="Proton acceptor" evidence="9">
    <location>
        <position position="147"/>
    </location>
</feature>
<feature type="binding site" evidence="10">
    <location>
        <position position="373"/>
    </location>
    <ligand>
        <name>Zn(2+)</name>
        <dbReference type="ChEBI" id="CHEBI:29105"/>
        <label>2</label>
    </ligand>
</feature>
<evidence type="ECO:0000256" key="7">
    <source>
        <dbReference type="ARBA" id="ARBA00022833"/>
    </source>
</evidence>
<feature type="binding site" evidence="10">
    <location>
        <position position="175"/>
    </location>
    <ligand>
        <name>Zn(2+)</name>
        <dbReference type="ChEBI" id="CHEBI:29105"/>
        <label>1</label>
    </ligand>
</feature>
<dbReference type="InterPro" id="IPR036264">
    <property type="entry name" value="Bact_exopeptidase_dim_dom"/>
</dbReference>
<dbReference type="NCBIfam" id="TIGR01880">
    <property type="entry name" value="Ac-peptdase-euk"/>
    <property type="match status" value="1"/>
</dbReference>
<dbReference type="PROSITE" id="PS00759">
    <property type="entry name" value="ARGE_DAPE_CPG2_2"/>
    <property type="match status" value="1"/>
</dbReference>
<comment type="similarity">
    <text evidence="2">Belongs to the peptidase M20A family.</text>
</comment>
<evidence type="ECO:0000259" key="11">
    <source>
        <dbReference type="Pfam" id="PF07687"/>
    </source>
</evidence>
<organism evidence="12 13">
    <name type="scientific">Batillaria attramentaria</name>
    <dbReference type="NCBI Taxonomy" id="370345"/>
    <lineage>
        <taxon>Eukaryota</taxon>
        <taxon>Metazoa</taxon>
        <taxon>Spiralia</taxon>
        <taxon>Lophotrochozoa</taxon>
        <taxon>Mollusca</taxon>
        <taxon>Gastropoda</taxon>
        <taxon>Caenogastropoda</taxon>
        <taxon>Sorbeoconcha</taxon>
        <taxon>Cerithioidea</taxon>
        <taxon>Batillariidae</taxon>
        <taxon>Batillaria</taxon>
    </lineage>
</organism>
<dbReference type="GO" id="GO:0004046">
    <property type="term" value="F:aminoacylase activity"/>
    <property type="evidence" value="ECO:0007669"/>
    <property type="project" value="UniProtKB-EC"/>
</dbReference>
<dbReference type="InterPro" id="IPR011650">
    <property type="entry name" value="Peptidase_M20_dimer"/>
</dbReference>
<sequence length="401" mass="45132">MSMASDQSEDPAVTNFRTYLQINTSQPKPDYGEAIMFYMTMAQEIGLDFKTVEVAAGKDMAILTWRGQEPSLPSVMLYCHTDVVPVFPEHWKYDPFGAVKDENGDIYARGAQDMKCLGIQYLEAIRQLKKEGSKPKRTVHIIFGPDEEIGGKEGMALFVQRQEFPDLNIGFALDEGLASPTSEFRLFYGERACWWFSVTFSGKPGHGSAFIEDTAISKLNKVMNRALQFRAEQEKRLNSDSSLTLGDVTSLNINLLQGGVQYNVVPSEMTAGFDVRITPTVDLKKFEEEITQWCKDAGPDFTIKFFQKGMCQKRTSTDSSDPWWAAFSSACQSMGLELKKEIFPAGTDGRYLRELDIPVLGFSPMNNTPILLHDHNEFLNEKVFLRGIKIYEKIIPALANV</sequence>
<dbReference type="FunFam" id="3.30.70.360:FF:000005">
    <property type="entry name" value="Putative Aminoacylase-1"/>
    <property type="match status" value="1"/>
</dbReference>
<dbReference type="CDD" id="cd05646">
    <property type="entry name" value="M20_AcylaseI_like"/>
    <property type="match status" value="1"/>
</dbReference>
<dbReference type="FunFam" id="3.40.630.10:FF:000019">
    <property type="entry name" value="Aminoacylase 1"/>
    <property type="match status" value="1"/>
</dbReference>
<feature type="binding site" evidence="10">
    <location>
        <position position="148"/>
    </location>
    <ligand>
        <name>Zn(2+)</name>
        <dbReference type="ChEBI" id="CHEBI:29105"/>
        <label>2</label>
    </ligand>
</feature>
<comment type="subcellular location">
    <subcellularLocation>
        <location evidence="1">Cytoplasm</location>
    </subcellularLocation>
</comment>
<dbReference type="EC" id="3.5.1.14" evidence="3"/>
<keyword evidence="13" id="KW-1185">Reference proteome</keyword>
<evidence type="ECO:0000256" key="8">
    <source>
        <dbReference type="ARBA" id="ARBA00029656"/>
    </source>
</evidence>
<dbReference type="GO" id="GO:0005737">
    <property type="term" value="C:cytoplasm"/>
    <property type="evidence" value="ECO:0007669"/>
    <property type="project" value="UniProtKB-SubCell"/>
</dbReference>
<keyword evidence="5 10" id="KW-0479">Metal-binding</keyword>
<dbReference type="PIRSF" id="PIRSF036696">
    <property type="entry name" value="ACY-1"/>
    <property type="match status" value="1"/>
</dbReference>
<name>A0ABD0LVC0_9CAEN</name>
<dbReference type="Gene3D" id="3.40.630.10">
    <property type="entry name" value="Zn peptidases"/>
    <property type="match status" value="1"/>
</dbReference>
<evidence type="ECO:0000256" key="4">
    <source>
        <dbReference type="ARBA" id="ARBA00022490"/>
    </source>
</evidence>
<accession>A0ABD0LVC0</accession>
<dbReference type="Pfam" id="PF01546">
    <property type="entry name" value="Peptidase_M20"/>
    <property type="match status" value="1"/>
</dbReference>